<keyword evidence="3" id="KW-1185">Reference proteome</keyword>
<accession>A0ABS0VPI1</accession>
<proteinExistence type="predicted"/>
<sequence>MTPLVPMLLHKLAVLITALTLAACGGAEHVAPVEPPSVALPVVTASKAEVALGDLASGTVVADERVQLVS</sequence>
<evidence type="ECO:0000256" key="1">
    <source>
        <dbReference type="SAM" id="SignalP"/>
    </source>
</evidence>
<protein>
    <recommendedName>
        <fullName evidence="4">Efflux RND transporter periplasmic adaptor subunit</fullName>
    </recommendedName>
</protein>
<evidence type="ECO:0000313" key="2">
    <source>
        <dbReference type="EMBL" id="MBI6653436.1"/>
    </source>
</evidence>
<organism evidence="2 3">
    <name type="scientific">Pseudomonas veronii</name>
    <dbReference type="NCBI Taxonomy" id="76761"/>
    <lineage>
        <taxon>Bacteria</taxon>
        <taxon>Pseudomonadati</taxon>
        <taxon>Pseudomonadota</taxon>
        <taxon>Gammaproteobacteria</taxon>
        <taxon>Pseudomonadales</taxon>
        <taxon>Pseudomonadaceae</taxon>
        <taxon>Pseudomonas</taxon>
    </lineage>
</organism>
<evidence type="ECO:0008006" key="4">
    <source>
        <dbReference type="Google" id="ProtNLM"/>
    </source>
</evidence>
<feature type="chain" id="PRO_5045716146" description="Efflux RND transporter periplasmic adaptor subunit" evidence="1">
    <location>
        <begin position="23"/>
        <end position="70"/>
    </location>
</feature>
<gene>
    <name evidence="2" type="ORF">YA0849_31270</name>
</gene>
<evidence type="ECO:0000313" key="3">
    <source>
        <dbReference type="Proteomes" id="UP000614123"/>
    </source>
</evidence>
<feature type="signal peptide" evidence="1">
    <location>
        <begin position="1"/>
        <end position="22"/>
    </location>
</feature>
<reference evidence="2 3" key="1">
    <citation type="submission" date="2020-12" db="EMBL/GenBank/DDBJ databases">
        <title>Comparative genomic insights into the epidemiology and virulence of plant pathogenic Pseudomonads from Turkey.</title>
        <authorList>
            <person name="Dillon M."/>
            <person name="Ruiz-Bedoya T."/>
            <person name="Bendalovic-Torma C."/>
            <person name="Guttman K.M."/>
            <person name="Kwak H."/>
            <person name="Middleton M.A."/>
            <person name="Wang P.W."/>
            <person name="Horuz S."/>
            <person name="Aysan Y."/>
            <person name="Guttman D.S."/>
        </authorList>
    </citation>
    <scope>NUCLEOTIDE SEQUENCE [LARGE SCALE GENOMIC DNA]</scope>
    <source>
        <strain evidence="2 3">S4_EA_3a</strain>
    </source>
</reference>
<name>A0ABS0VPI1_PSEVE</name>
<comment type="caution">
    <text evidence="2">The sequence shown here is derived from an EMBL/GenBank/DDBJ whole genome shotgun (WGS) entry which is preliminary data.</text>
</comment>
<keyword evidence="1" id="KW-0732">Signal</keyword>
<dbReference type="Proteomes" id="UP000614123">
    <property type="component" value="Unassembled WGS sequence"/>
</dbReference>
<dbReference type="EMBL" id="JAEILD010000219">
    <property type="protein sequence ID" value="MBI6653436.1"/>
    <property type="molecule type" value="Genomic_DNA"/>
</dbReference>
<dbReference type="RefSeq" id="WP_198718678.1">
    <property type="nucleotide sequence ID" value="NZ_JAEILD010000219.1"/>
</dbReference>